<feature type="signal peptide" evidence="1">
    <location>
        <begin position="1"/>
        <end position="24"/>
    </location>
</feature>
<dbReference type="AlphaFoldDB" id="A0A0S1MJN7"/>
<organism evidence="2">
    <name type="scientific">Phakopsora pachyrhizi</name>
    <name type="common">Asian soybean rust disease fungus</name>
    <dbReference type="NCBI Taxonomy" id="170000"/>
    <lineage>
        <taxon>Eukaryota</taxon>
        <taxon>Fungi</taxon>
        <taxon>Dikarya</taxon>
        <taxon>Basidiomycota</taxon>
        <taxon>Pucciniomycotina</taxon>
        <taxon>Pucciniomycetes</taxon>
        <taxon>Pucciniales</taxon>
        <taxon>Phakopsoraceae</taxon>
        <taxon>Phakopsora</taxon>
    </lineage>
</organism>
<feature type="chain" id="PRO_5006589158" description="Secreted protein" evidence="1">
    <location>
        <begin position="25"/>
        <end position="92"/>
    </location>
</feature>
<sequence>MRSTTSFSMLLLLSSSLLISICTCIPGISREARQFLCKPETRSYQKNYQTAVRDYNAVRDSAGSSSQEAKDAKYDKEWAYSGYKTYVDENKP</sequence>
<proteinExistence type="evidence at transcript level"/>
<accession>A0A0S1MJN7</accession>
<protein>
    <recommendedName>
        <fullName evidence="3">Secreted protein</fullName>
    </recommendedName>
</protein>
<dbReference type="EMBL" id="KT247004">
    <property type="protein sequence ID" value="ALL41094.1"/>
    <property type="molecule type" value="mRNA"/>
</dbReference>
<evidence type="ECO:0000313" key="2">
    <source>
        <dbReference type="EMBL" id="ALL41094.1"/>
    </source>
</evidence>
<reference evidence="2" key="1">
    <citation type="submission" date="2015-07" db="EMBL/GenBank/DDBJ databases">
        <title>Elucidating the P. pachyrhizi secretome and potential effectors.</title>
        <authorList>
            <person name="de Carvalho M.C.C.G."/>
            <person name="Nascimento L.C."/>
            <person name="Darben L.M."/>
            <person name="Polizel-Podanosqui A.M."/>
            <person name="Lopes-Caitar V.S."/>
            <person name="Rocha C.S."/>
            <person name="Qi M."/>
            <person name="Carazolle M."/>
            <person name="Kuwahara M.K."/>
            <person name="Pereira G.A.G."/>
            <person name="Abdelnoor R.V."/>
            <person name="Whitham S.A."/>
            <person name="Marcelino-Guimaraes F.C."/>
        </authorList>
    </citation>
    <scope>NUCLEOTIDE SEQUENCE</scope>
</reference>
<keyword evidence="1" id="KW-0732">Signal</keyword>
<name>A0A0S1MJN7_PHAPC</name>
<evidence type="ECO:0000256" key="1">
    <source>
        <dbReference type="SAM" id="SignalP"/>
    </source>
</evidence>
<evidence type="ECO:0008006" key="3">
    <source>
        <dbReference type="Google" id="ProtNLM"/>
    </source>
</evidence>